<keyword evidence="2" id="KW-0547">Nucleotide-binding</keyword>
<name>A0ABD5NEB4_9EURY</name>
<evidence type="ECO:0000259" key="1">
    <source>
        <dbReference type="Pfam" id="PF01902"/>
    </source>
</evidence>
<dbReference type="InterPro" id="IPR014729">
    <property type="entry name" value="Rossmann-like_a/b/a_fold"/>
</dbReference>
<proteinExistence type="predicted"/>
<keyword evidence="2" id="KW-0067">ATP-binding</keyword>
<dbReference type="GO" id="GO:0005524">
    <property type="term" value="F:ATP binding"/>
    <property type="evidence" value="ECO:0007669"/>
    <property type="project" value="UniProtKB-KW"/>
</dbReference>
<dbReference type="AlphaFoldDB" id="A0ABD5NEB4"/>
<evidence type="ECO:0000313" key="2">
    <source>
        <dbReference type="EMBL" id="MFC3477617.1"/>
    </source>
</evidence>
<dbReference type="EMBL" id="JBHRWN010000002">
    <property type="protein sequence ID" value="MFC3477617.1"/>
    <property type="molecule type" value="Genomic_DNA"/>
</dbReference>
<dbReference type="GeneID" id="69116452"/>
<evidence type="ECO:0000313" key="3">
    <source>
        <dbReference type="Proteomes" id="UP001595660"/>
    </source>
</evidence>
<comment type="caution">
    <text evidence="2">The sequence shown here is derived from an EMBL/GenBank/DDBJ whole genome shotgun (WGS) entry which is preliminary data.</text>
</comment>
<dbReference type="Gene3D" id="3.40.50.620">
    <property type="entry name" value="HUPs"/>
    <property type="match status" value="1"/>
</dbReference>
<dbReference type="Gene3D" id="3.90.1490.10">
    <property type="entry name" value="putative n-type atp pyrophosphatase, domain 2"/>
    <property type="match status" value="1"/>
</dbReference>
<dbReference type="Proteomes" id="UP001595660">
    <property type="component" value="Unassembled WGS sequence"/>
</dbReference>
<dbReference type="SUPFAM" id="SSF52402">
    <property type="entry name" value="Adenine nucleotide alpha hydrolases-like"/>
    <property type="match status" value="1"/>
</dbReference>
<gene>
    <name evidence="2" type="ORF">ACFOKC_07750</name>
</gene>
<keyword evidence="3" id="KW-1185">Reference proteome</keyword>
<reference evidence="2 3" key="1">
    <citation type="journal article" date="2019" name="Int. J. Syst. Evol. Microbiol.">
        <title>The Global Catalogue of Microorganisms (GCM) 10K type strain sequencing project: providing services to taxonomists for standard genome sequencing and annotation.</title>
        <authorList>
            <consortium name="The Broad Institute Genomics Platform"/>
            <consortium name="The Broad Institute Genome Sequencing Center for Infectious Disease"/>
            <person name="Wu L."/>
            <person name="Ma J."/>
        </authorList>
    </citation>
    <scope>NUCLEOTIDE SEQUENCE [LARGE SCALE GENOMIC DNA]</scope>
    <source>
        <strain evidence="2 3">CGMCC 1.12562</strain>
    </source>
</reference>
<protein>
    <submittedName>
        <fullName evidence="2">ATP-binding protein</fullName>
    </submittedName>
</protein>
<dbReference type="InterPro" id="IPR002761">
    <property type="entry name" value="Diphthami_syn_dom"/>
</dbReference>
<dbReference type="RefSeq" id="WP_232571258.1">
    <property type="nucleotide sequence ID" value="NZ_CP089466.1"/>
</dbReference>
<dbReference type="Pfam" id="PF01902">
    <property type="entry name" value="Diphthami_syn_2"/>
    <property type="match status" value="1"/>
</dbReference>
<sequence length="219" mass="23929">MIAVSWSGGKDCAVALRELRADPDREVAELLTTVREDVQRSSMHGVRREHHEAQADALGLALRVVELPADVGNDAYERRMREAHEAMASEGIDTVAFADLFLEDIRAYREANLDGGALSGAFPLWGRDTEALAREFAADFDAVVVCVDDDALDASFAGRAFDESFLDDLPDGVDPCGEHGEFHTFVRDGPGFDQRVAVEPAERVTKTVGGGTFHYCELE</sequence>
<feature type="domain" description="Diphthamide synthase" evidence="1">
    <location>
        <begin position="3"/>
        <end position="206"/>
    </location>
</feature>
<organism evidence="2 3">
    <name type="scientific">Halobacterium litoreum</name>
    <dbReference type="NCBI Taxonomy" id="2039234"/>
    <lineage>
        <taxon>Archaea</taxon>
        <taxon>Methanobacteriati</taxon>
        <taxon>Methanobacteriota</taxon>
        <taxon>Stenosarchaea group</taxon>
        <taxon>Halobacteria</taxon>
        <taxon>Halobacteriales</taxon>
        <taxon>Halobacteriaceae</taxon>
        <taxon>Halobacterium</taxon>
    </lineage>
</organism>
<accession>A0ABD5NEB4</accession>